<accession>N1U8N2</accession>
<gene>
    <name evidence="1" type="ORF">LEP1GSC043_1808</name>
</gene>
<reference evidence="1 2" key="1">
    <citation type="submission" date="2013-02" db="EMBL/GenBank/DDBJ databases">
        <authorList>
            <person name="Harkins D.M."/>
            <person name="Durkin A.S."/>
            <person name="Brinkac L.M."/>
            <person name="Haft D.H."/>
            <person name="Selengut J.D."/>
            <person name="Sanka R."/>
            <person name="DePew J."/>
            <person name="Purushe J."/>
            <person name="Haake D.A."/>
            <person name="Matsunaga J."/>
            <person name="Vinetz J.M."/>
            <person name="Sutton G.G."/>
            <person name="Nierman W.C."/>
            <person name="Fouts D.E."/>
        </authorList>
    </citation>
    <scope>NUCLEOTIDE SEQUENCE [LARGE SCALE GENOMIC DNA]</scope>
    <source>
        <strain evidence="1 2">Ecochallenge</strain>
    </source>
</reference>
<evidence type="ECO:0000313" key="1">
    <source>
        <dbReference type="EMBL" id="EMY14561.1"/>
    </source>
</evidence>
<organism evidence="1 2">
    <name type="scientific">Leptospira weilii str. Ecochallenge</name>
    <dbReference type="NCBI Taxonomy" id="1049986"/>
    <lineage>
        <taxon>Bacteria</taxon>
        <taxon>Pseudomonadati</taxon>
        <taxon>Spirochaetota</taxon>
        <taxon>Spirochaetia</taxon>
        <taxon>Leptospirales</taxon>
        <taxon>Leptospiraceae</taxon>
        <taxon>Leptospira</taxon>
    </lineage>
</organism>
<comment type="caution">
    <text evidence="1">The sequence shown here is derived from an EMBL/GenBank/DDBJ whole genome shotgun (WGS) entry which is preliminary data.</text>
</comment>
<dbReference type="AlphaFoldDB" id="N1U8N2"/>
<sequence>MRPSSKKGLQSSSTERKGKRFINQLWTGNFTYKDSGVLISTNSKIFLTQKRYFLKDKESWLIMNPLSIQIFQDIYHASQSGRMTTMEALEINTAKPAHQLTPSGGFERFQVCGRISGRFWNCSVRNSLLQKSLGLKVNE</sequence>
<evidence type="ECO:0000313" key="2">
    <source>
        <dbReference type="Proteomes" id="UP000012249"/>
    </source>
</evidence>
<name>N1U8N2_9LEPT</name>
<dbReference type="Proteomes" id="UP000012249">
    <property type="component" value="Unassembled WGS sequence"/>
</dbReference>
<dbReference type="EMBL" id="AHMI02000153">
    <property type="protein sequence ID" value="EMY14561.1"/>
    <property type="molecule type" value="Genomic_DNA"/>
</dbReference>
<protein>
    <submittedName>
        <fullName evidence="1">Uncharacterized protein</fullName>
    </submittedName>
</protein>
<proteinExistence type="predicted"/>